<dbReference type="SUPFAM" id="SSF53850">
    <property type="entry name" value="Periplasmic binding protein-like II"/>
    <property type="match status" value="1"/>
</dbReference>
<sequence length="450" mass="49618">MSKKAKRVSVFLAFCLVLAGCSSNNDSESSGSPSSSATTESASQEATPEPEKVEITHWRYENDNETKTIQALIESFQKQYPHITVKLELIPSEQYETKIRTAMAGQNAPDIMAIDAPTIASYASQEAIIPLDDYMNADGNKEDISKPVLGSITYKGKIYAAPLQDHSLVFFYNKKMFEEKGIALPSQNPNEPLTWDQLLEAAKKLTDTGKGIYGLNPIFKGFTGGEAPPYGEMPWIWQAGGEIINAEGTTSKGYLDSPESKTALEFIRKLYNEYKVAPKELPEDPLPNGKVAIDIQSPGYLNKLKTKYPDFELGVDFDIMPLAKNMKQATPMGSWNMAITSQSKHPREAWLFVNWVTGAEGAKEWYKGTGNLPARQSTIAAIPELNQYPLNVFAGQSLNFAHPRPVTPAYPVISETIRELFEEIGIGNHDVDAALEKAVKKIDAALAQVK</sequence>
<keyword evidence="2" id="KW-0813">Transport</keyword>
<dbReference type="CDD" id="cd14748">
    <property type="entry name" value="PBP2_UgpB"/>
    <property type="match status" value="1"/>
</dbReference>
<evidence type="ECO:0000256" key="1">
    <source>
        <dbReference type="ARBA" id="ARBA00008520"/>
    </source>
</evidence>
<feature type="compositionally biased region" description="Low complexity" evidence="4">
    <location>
        <begin position="23"/>
        <end position="47"/>
    </location>
</feature>
<name>A0ABW0LP27_9BACL</name>
<evidence type="ECO:0000256" key="3">
    <source>
        <dbReference type="ARBA" id="ARBA00022729"/>
    </source>
</evidence>
<dbReference type="Pfam" id="PF01547">
    <property type="entry name" value="SBP_bac_1"/>
    <property type="match status" value="1"/>
</dbReference>
<keyword evidence="3 5" id="KW-0732">Signal</keyword>
<feature type="signal peptide" evidence="5">
    <location>
        <begin position="1"/>
        <end position="19"/>
    </location>
</feature>
<keyword evidence="7" id="KW-1185">Reference proteome</keyword>
<dbReference type="Proteomes" id="UP001596105">
    <property type="component" value="Unassembled WGS sequence"/>
</dbReference>
<dbReference type="InterPro" id="IPR006059">
    <property type="entry name" value="SBP"/>
</dbReference>
<gene>
    <name evidence="6" type="ORF">ACFPPD_02925</name>
</gene>
<dbReference type="RefSeq" id="WP_378081356.1">
    <property type="nucleotide sequence ID" value="NZ_JBHSMH010000005.1"/>
</dbReference>
<dbReference type="PANTHER" id="PTHR30061:SF50">
    <property type="entry name" value="MALTOSE_MALTODEXTRIN-BINDING PERIPLASMIC PROTEIN"/>
    <property type="match status" value="1"/>
</dbReference>
<evidence type="ECO:0000256" key="2">
    <source>
        <dbReference type="ARBA" id="ARBA00022448"/>
    </source>
</evidence>
<comment type="similarity">
    <text evidence="1">Belongs to the bacterial solute-binding protein 1 family.</text>
</comment>
<dbReference type="PANTHER" id="PTHR30061">
    <property type="entry name" value="MALTOSE-BINDING PERIPLASMIC PROTEIN"/>
    <property type="match status" value="1"/>
</dbReference>
<reference evidence="7" key="1">
    <citation type="journal article" date="2019" name="Int. J. Syst. Evol. Microbiol.">
        <title>The Global Catalogue of Microorganisms (GCM) 10K type strain sequencing project: providing services to taxonomists for standard genome sequencing and annotation.</title>
        <authorList>
            <consortium name="The Broad Institute Genomics Platform"/>
            <consortium name="The Broad Institute Genome Sequencing Center for Infectious Disease"/>
            <person name="Wu L."/>
            <person name="Ma J."/>
        </authorList>
    </citation>
    <scope>NUCLEOTIDE SEQUENCE [LARGE SCALE GENOMIC DNA]</scope>
    <source>
        <strain evidence="7">CCUG 57113</strain>
    </source>
</reference>
<proteinExistence type="inferred from homology"/>
<organism evidence="6 7">
    <name type="scientific">Cohnella suwonensis</name>
    <dbReference type="NCBI Taxonomy" id="696072"/>
    <lineage>
        <taxon>Bacteria</taxon>
        <taxon>Bacillati</taxon>
        <taxon>Bacillota</taxon>
        <taxon>Bacilli</taxon>
        <taxon>Bacillales</taxon>
        <taxon>Paenibacillaceae</taxon>
        <taxon>Cohnella</taxon>
    </lineage>
</organism>
<dbReference type="EMBL" id="JBHSMH010000005">
    <property type="protein sequence ID" value="MFC5467655.1"/>
    <property type="molecule type" value="Genomic_DNA"/>
</dbReference>
<evidence type="ECO:0000256" key="4">
    <source>
        <dbReference type="SAM" id="MobiDB-lite"/>
    </source>
</evidence>
<feature type="region of interest" description="Disordered" evidence="4">
    <location>
        <begin position="23"/>
        <end position="52"/>
    </location>
</feature>
<comment type="caution">
    <text evidence="6">The sequence shown here is derived from an EMBL/GenBank/DDBJ whole genome shotgun (WGS) entry which is preliminary data.</text>
</comment>
<dbReference type="Gene3D" id="3.40.190.10">
    <property type="entry name" value="Periplasmic binding protein-like II"/>
    <property type="match status" value="1"/>
</dbReference>
<evidence type="ECO:0000313" key="6">
    <source>
        <dbReference type="EMBL" id="MFC5467655.1"/>
    </source>
</evidence>
<evidence type="ECO:0000256" key="5">
    <source>
        <dbReference type="SAM" id="SignalP"/>
    </source>
</evidence>
<protein>
    <submittedName>
        <fullName evidence="6">ABC transporter substrate-binding protein</fullName>
    </submittedName>
</protein>
<evidence type="ECO:0000313" key="7">
    <source>
        <dbReference type="Proteomes" id="UP001596105"/>
    </source>
</evidence>
<accession>A0ABW0LP27</accession>
<feature type="chain" id="PRO_5045535363" evidence="5">
    <location>
        <begin position="20"/>
        <end position="450"/>
    </location>
</feature>
<dbReference type="PROSITE" id="PS51257">
    <property type="entry name" value="PROKAR_LIPOPROTEIN"/>
    <property type="match status" value="1"/>
</dbReference>